<dbReference type="SMART" id="SM00855">
    <property type="entry name" value="PGAM"/>
    <property type="match status" value="1"/>
</dbReference>
<keyword evidence="3" id="KW-0067">ATP-binding</keyword>
<dbReference type="SUPFAM" id="SSF53254">
    <property type="entry name" value="Phosphoglycerate mutase-like"/>
    <property type="match status" value="1"/>
</dbReference>
<dbReference type="InterPro" id="IPR013078">
    <property type="entry name" value="His_Pase_superF_clade-1"/>
</dbReference>
<dbReference type="Pfam" id="PF01591">
    <property type="entry name" value="6PF2K"/>
    <property type="match status" value="1"/>
</dbReference>
<evidence type="ECO:0000259" key="6">
    <source>
        <dbReference type="Pfam" id="PF01591"/>
    </source>
</evidence>
<dbReference type="Pfam" id="PF00300">
    <property type="entry name" value="His_Phos_1"/>
    <property type="match status" value="1"/>
</dbReference>
<dbReference type="PANTHER" id="PTHR10606">
    <property type="entry name" value="6-PHOSPHOFRUCTO-2-KINASE/FRUCTOSE-2,6-BISPHOSPHATASE"/>
    <property type="match status" value="1"/>
</dbReference>
<feature type="domain" description="6-phosphofructo-2-kinase" evidence="6">
    <location>
        <begin position="54"/>
        <end position="270"/>
    </location>
</feature>
<dbReference type="GO" id="GO:0005524">
    <property type="term" value="F:ATP binding"/>
    <property type="evidence" value="ECO:0007669"/>
    <property type="project" value="UniProtKB-KW"/>
</dbReference>
<dbReference type="GO" id="GO:0004331">
    <property type="term" value="F:fructose-2,6-bisphosphate 2-phosphatase activity"/>
    <property type="evidence" value="ECO:0007669"/>
    <property type="project" value="TreeGrafter"/>
</dbReference>
<dbReference type="InterPro" id="IPR003094">
    <property type="entry name" value="6Pfruct_kin"/>
</dbReference>
<dbReference type="PANTHER" id="PTHR10606:SF44">
    <property type="entry name" value="6-PHOSPHOFRUCTO 2-KINASE_FRUCTOSE 2,6-BISPHOSPHATASE LONG FORM"/>
    <property type="match status" value="1"/>
</dbReference>
<dbReference type="FunFam" id="3.40.50.1240:FF:000001">
    <property type="entry name" value="6-phosphofructo-2-kinase/fructose-2, 6-bisphosphatase 3 isoform 2"/>
    <property type="match status" value="1"/>
</dbReference>
<dbReference type="GO" id="GO:0006003">
    <property type="term" value="P:fructose 2,6-bisphosphate metabolic process"/>
    <property type="evidence" value="ECO:0007669"/>
    <property type="project" value="InterPro"/>
</dbReference>
<evidence type="ECO:0000313" key="7">
    <source>
        <dbReference type="EMBL" id="CAI8015827.1"/>
    </source>
</evidence>
<dbReference type="GO" id="GO:0003873">
    <property type="term" value="F:6-phosphofructo-2-kinase activity"/>
    <property type="evidence" value="ECO:0007669"/>
    <property type="project" value="InterPro"/>
</dbReference>
<evidence type="ECO:0000256" key="5">
    <source>
        <dbReference type="PIRSR" id="PIRSR613078-2"/>
    </source>
</evidence>
<dbReference type="Gene3D" id="3.40.50.1240">
    <property type="entry name" value="Phosphoglycerate mutase-like"/>
    <property type="match status" value="1"/>
</dbReference>
<evidence type="ECO:0000256" key="1">
    <source>
        <dbReference type="ARBA" id="ARBA00008408"/>
    </source>
</evidence>
<organism evidence="7 8">
    <name type="scientific">Geodia barretti</name>
    <name type="common">Barrett's horny sponge</name>
    <dbReference type="NCBI Taxonomy" id="519541"/>
    <lineage>
        <taxon>Eukaryota</taxon>
        <taxon>Metazoa</taxon>
        <taxon>Porifera</taxon>
        <taxon>Demospongiae</taxon>
        <taxon>Heteroscleromorpha</taxon>
        <taxon>Tetractinellida</taxon>
        <taxon>Astrophorina</taxon>
        <taxon>Geodiidae</taxon>
        <taxon>Geodia</taxon>
    </lineage>
</organism>
<gene>
    <name evidence="7" type="ORF">GBAR_LOCUS9780</name>
</gene>
<dbReference type="PIRSF" id="PIRSF000709">
    <property type="entry name" value="6PFK_2-Ptase"/>
    <property type="match status" value="1"/>
</dbReference>
<dbReference type="AlphaFoldDB" id="A0AA35RT27"/>
<dbReference type="GO" id="GO:0005829">
    <property type="term" value="C:cytosol"/>
    <property type="evidence" value="ECO:0007669"/>
    <property type="project" value="TreeGrafter"/>
</dbReference>
<accession>A0AA35RT27</accession>
<protein>
    <submittedName>
        <fullName evidence="7">6-phosphofructo-2-kinase/fructose-2,6-bisphosphat ase 1</fullName>
    </submittedName>
</protein>
<feature type="active site" description="Tele-phosphohistidine intermediate" evidence="4">
    <location>
        <position position="278"/>
    </location>
</feature>
<dbReference type="EMBL" id="CASHTH010001467">
    <property type="protein sequence ID" value="CAI8015827.1"/>
    <property type="molecule type" value="Genomic_DNA"/>
</dbReference>
<dbReference type="FunFam" id="3.40.50.300:FF:000644">
    <property type="entry name" value="GpmB, Fructose-2,6-bisphosphatase"/>
    <property type="match status" value="1"/>
</dbReference>
<dbReference type="GO" id="GO:0006000">
    <property type="term" value="P:fructose metabolic process"/>
    <property type="evidence" value="ECO:0007669"/>
    <property type="project" value="InterPro"/>
</dbReference>
<name>A0AA35RT27_GEOBA</name>
<dbReference type="InterPro" id="IPR013079">
    <property type="entry name" value="6Phosfructo_kin"/>
</dbReference>
<evidence type="ECO:0000313" key="8">
    <source>
        <dbReference type="Proteomes" id="UP001174909"/>
    </source>
</evidence>
<comment type="similarity">
    <text evidence="1">In the C-terminal section; belongs to the phosphoglycerate mutase family.</text>
</comment>
<dbReference type="PROSITE" id="PS00175">
    <property type="entry name" value="PG_MUTASE"/>
    <property type="match status" value="1"/>
</dbReference>
<reference evidence="7" key="1">
    <citation type="submission" date="2023-03" db="EMBL/GenBank/DDBJ databases">
        <authorList>
            <person name="Steffen K."/>
            <person name="Cardenas P."/>
        </authorList>
    </citation>
    <scope>NUCLEOTIDE SEQUENCE</scope>
</reference>
<evidence type="ECO:0000256" key="4">
    <source>
        <dbReference type="PIRSR" id="PIRSR613078-1"/>
    </source>
</evidence>
<dbReference type="PRINTS" id="PR00991">
    <property type="entry name" value="6PFRUCTKNASE"/>
</dbReference>
<proteinExistence type="inferred from homology"/>
<dbReference type="CDD" id="cd07067">
    <property type="entry name" value="HP_PGM_like"/>
    <property type="match status" value="1"/>
</dbReference>
<comment type="caution">
    <text evidence="7">The sequence shown here is derived from an EMBL/GenBank/DDBJ whole genome shotgun (WGS) entry which is preliminary data.</text>
</comment>
<evidence type="ECO:0000256" key="2">
    <source>
        <dbReference type="ARBA" id="ARBA00022741"/>
    </source>
</evidence>
<dbReference type="Gene3D" id="3.40.50.300">
    <property type="entry name" value="P-loop containing nucleotide triphosphate hydrolases"/>
    <property type="match status" value="1"/>
</dbReference>
<dbReference type="SUPFAM" id="SSF52540">
    <property type="entry name" value="P-loop containing nucleoside triphosphate hydrolases"/>
    <property type="match status" value="1"/>
</dbReference>
<feature type="binding site" evidence="5">
    <location>
        <begin position="277"/>
        <end position="284"/>
    </location>
    <ligand>
        <name>substrate</name>
    </ligand>
</feature>
<dbReference type="InterPro" id="IPR027417">
    <property type="entry name" value="P-loop_NTPase"/>
</dbReference>
<evidence type="ECO:0000256" key="3">
    <source>
        <dbReference type="ARBA" id="ARBA00022840"/>
    </source>
</evidence>
<keyword evidence="2" id="KW-0547">Nucleotide-binding</keyword>
<keyword evidence="8" id="KW-1185">Reference proteome</keyword>
<dbReference type="InterPro" id="IPR001345">
    <property type="entry name" value="PG/BPGM_mutase_AS"/>
</dbReference>
<dbReference type="Proteomes" id="UP001174909">
    <property type="component" value="Unassembled WGS sequence"/>
</dbReference>
<dbReference type="InterPro" id="IPR029033">
    <property type="entry name" value="His_PPase_superfam"/>
</dbReference>
<sequence length="490" mass="56484">METSVSSPSLYTLNVPQAAGRERTTNSTSSEEYIMMSMKKRASSPFSNQAPHCPPVTNNLICIAMVGLPARGKTYIAKKLARYLRWIGLDTKVFNVGEYRRQNCGASKSHDFYHPHNEEAKKQRMECARLALADMQQFLLKDGGKAAVFDATNTTKERRALILEQCLPFGIKVFFVESICDDPQIILENIKEVKLCSPDYKDTEVDTAVVDFQLRIKNYELAYEPLDTKTDKELSWVKIYNVDDRYEANRIEGHFQARLVYYLMNVHTQPRCIYLCRHGESVCNLYGKIGGDSPLSHRGEQFSEALKDFMEEQHMHGFKIWTSQLKRTVQSAKHLSGTVEQWKALNELDVGECEAMTYEEIHEKFPKEFALRDQDKFHYRYPKGESYEDLVHRLEPVIMELERQENVLVICHQAVMRCIVAYFMDNTKEELPYIKVPLHTIVKLTPVAYGCKMEQFPVPVACVDTYRSKPKTSSLCRSDDEALETVPSHY</sequence>
<feature type="active site" description="Proton donor/acceptor" evidence="4">
    <location>
        <position position="347"/>
    </location>
</feature>
<feature type="binding site" evidence="5">
    <location>
        <position position="327"/>
    </location>
    <ligand>
        <name>substrate</name>
    </ligand>
</feature>